<sequence>MKYTIGEMLEELTGLTYQQWGGYAFYHEPLERKFSPEQKVEYTRKANACGEEEAEKMLMEYPGKNIREIAEEMGFTVKTPKTPTGGGHVIFAQYVEPKEITVFMDCVEKAEELIEKEKLQRFLPDFNLEEVLMAHELFHGIEYRNRKQIFTQTEKIELWRRPFSNKLKILCLSEIAAMAFAKRMTGISCSPYVLDVLLMYCYNEEAAAALYEEIMEAAGVRERKEEC</sequence>
<evidence type="ECO:0000313" key="2">
    <source>
        <dbReference type="Proteomes" id="UP000285693"/>
    </source>
</evidence>
<accession>A0A3R6AQ18</accession>
<comment type="caution">
    <text evidence="1">The sequence shown here is derived from an EMBL/GenBank/DDBJ whole genome shotgun (WGS) entry which is preliminary data.</text>
</comment>
<name>A0A3R6AQ18_9FIRM</name>
<gene>
    <name evidence="1" type="ORF">DWW65_00335</name>
</gene>
<organism evidence="1 2">
    <name type="scientific">Coprococcus comes</name>
    <dbReference type="NCBI Taxonomy" id="410072"/>
    <lineage>
        <taxon>Bacteria</taxon>
        <taxon>Bacillati</taxon>
        <taxon>Bacillota</taxon>
        <taxon>Clostridia</taxon>
        <taxon>Lachnospirales</taxon>
        <taxon>Lachnospiraceae</taxon>
        <taxon>Coprococcus</taxon>
    </lineage>
</organism>
<evidence type="ECO:0000313" key="1">
    <source>
        <dbReference type="EMBL" id="RGU47587.1"/>
    </source>
</evidence>
<dbReference type="AlphaFoldDB" id="A0A3R6AQ18"/>
<dbReference type="Proteomes" id="UP000285693">
    <property type="component" value="Unassembled WGS sequence"/>
</dbReference>
<protein>
    <submittedName>
        <fullName evidence="1">Uncharacterized protein</fullName>
    </submittedName>
</protein>
<reference evidence="1 2" key="1">
    <citation type="submission" date="2018-08" db="EMBL/GenBank/DDBJ databases">
        <title>A genome reference for cultivated species of the human gut microbiota.</title>
        <authorList>
            <person name="Zou Y."/>
            <person name="Xue W."/>
            <person name="Luo G."/>
        </authorList>
    </citation>
    <scope>NUCLEOTIDE SEQUENCE [LARGE SCALE GENOMIC DNA]</scope>
    <source>
        <strain evidence="1 2">AF16-31</strain>
    </source>
</reference>
<dbReference type="RefSeq" id="WP_117822723.1">
    <property type="nucleotide sequence ID" value="NZ_QRXY01000001.1"/>
</dbReference>
<dbReference type="EMBL" id="QRXY01000001">
    <property type="protein sequence ID" value="RGU47587.1"/>
    <property type="molecule type" value="Genomic_DNA"/>
</dbReference>
<proteinExistence type="predicted"/>